<dbReference type="GO" id="GO:0016620">
    <property type="term" value="F:oxidoreductase activity, acting on the aldehyde or oxo group of donors, NAD or NADP as acceptor"/>
    <property type="evidence" value="ECO:0007669"/>
    <property type="project" value="InterPro"/>
</dbReference>
<organism evidence="3 4">
    <name type="scientific">Subtercola lobariae</name>
    <dbReference type="NCBI Taxonomy" id="1588641"/>
    <lineage>
        <taxon>Bacteria</taxon>
        <taxon>Bacillati</taxon>
        <taxon>Actinomycetota</taxon>
        <taxon>Actinomycetes</taxon>
        <taxon>Micrococcales</taxon>
        <taxon>Microbacteriaceae</taxon>
        <taxon>Subtercola</taxon>
    </lineage>
</organism>
<evidence type="ECO:0000313" key="3">
    <source>
        <dbReference type="EMBL" id="GGF35178.1"/>
    </source>
</evidence>
<feature type="domain" description="Aldehyde dehydrogenase" evidence="2">
    <location>
        <begin position="31"/>
        <end position="490"/>
    </location>
</feature>
<dbReference type="Proteomes" id="UP000598775">
    <property type="component" value="Unassembled WGS sequence"/>
</dbReference>
<dbReference type="SUPFAM" id="SSF53720">
    <property type="entry name" value="ALDH-like"/>
    <property type="match status" value="1"/>
</dbReference>
<evidence type="ECO:0000259" key="2">
    <source>
        <dbReference type="Pfam" id="PF00171"/>
    </source>
</evidence>
<name>A0A917BCJ9_9MICO</name>
<evidence type="ECO:0000256" key="1">
    <source>
        <dbReference type="ARBA" id="ARBA00023002"/>
    </source>
</evidence>
<proteinExistence type="predicted"/>
<dbReference type="InterPro" id="IPR016163">
    <property type="entry name" value="Ald_DH_C"/>
</dbReference>
<dbReference type="RefSeq" id="WP_188679724.1">
    <property type="nucleotide sequence ID" value="NZ_BMGP01000006.1"/>
</dbReference>
<dbReference type="AlphaFoldDB" id="A0A917BCJ9"/>
<reference evidence="3 4" key="1">
    <citation type="journal article" date="2014" name="Int. J. Syst. Evol. Microbiol.">
        <title>Complete genome sequence of Corynebacterium casei LMG S-19264T (=DSM 44701T), isolated from a smear-ripened cheese.</title>
        <authorList>
            <consortium name="US DOE Joint Genome Institute (JGI-PGF)"/>
            <person name="Walter F."/>
            <person name="Albersmeier A."/>
            <person name="Kalinowski J."/>
            <person name="Ruckert C."/>
        </authorList>
    </citation>
    <scope>NUCLEOTIDE SEQUENCE [LARGE SCALE GENOMIC DNA]</scope>
    <source>
        <strain evidence="3 4">CGMCC 1.12976</strain>
    </source>
</reference>
<keyword evidence="1" id="KW-0560">Oxidoreductase</keyword>
<dbReference type="Gene3D" id="3.40.309.10">
    <property type="entry name" value="Aldehyde Dehydrogenase, Chain A, domain 2"/>
    <property type="match status" value="1"/>
</dbReference>
<sequence>MTIEASQAVVEDDAAASITVKHWIGGEFVDSARTGTSISPATGKKIGTFADADTATGQAAIDAAARAFAETSWKIDAMVRATALSHLADAYDARIGEVADTLCRENGKLAGEAAFEAHFIPRALRFAAGLAVQPHGRATDTLPGQQAISIRQAVGVAGLIAPWNSPAYLSIRALAPALAAGCAVVLKLPHQAAQSGALLSEIFASVPEFPAGIVNVVIESGSDVAQLLVSSPQVPVVSYTGSTATGRIIARNAAENFKRVGLELGGKTPHLVFADADIDVAVGTAVASSVVFAGQFCMTGSRILVQREIAEEYIQKLAGALSSIKAGPASDPESQIGPMIDTGSVARVDRLVEEAVAAGAEVIVRGGPSDDPALAGGAFYLPALLKVTDGTLPIVQEETFGPVQTVQIFDTEEEAIALANDSKYGLSASIWSRDIDRPMRVSRRLDAGLISINSWANLSIEFEEGGYKASGLGRLGGSASIEDFLEYKQITQNYIPQPH</sequence>
<dbReference type="PANTHER" id="PTHR11699">
    <property type="entry name" value="ALDEHYDE DEHYDROGENASE-RELATED"/>
    <property type="match status" value="1"/>
</dbReference>
<gene>
    <name evidence="3" type="ORF">GCM10011399_30270</name>
</gene>
<dbReference type="Pfam" id="PF00171">
    <property type="entry name" value="Aldedh"/>
    <property type="match status" value="1"/>
</dbReference>
<evidence type="ECO:0000313" key="4">
    <source>
        <dbReference type="Proteomes" id="UP000598775"/>
    </source>
</evidence>
<dbReference type="Gene3D" id="3.40.605.10">
    <property type="entry name" value="Aldehyde Dehydrogenase, Chain A, domain 1"/>
    <property type="match status" value="1"/>
</dbReference>
<keyword evidence="4" id="KW-1185">Reference proteome</keyword>
<protein>
    <submittedName>
        <fullName evidence="3">Aldehyde dehydrogenase</fullName>
    </submittedName>
</protein>
<dbReference type="InterPro" id="IPR016161">
    <property type="entry name" value="Ald_DH/histidinol_DH"/>
</dbReference>
<accession>A0A917BCJ9</accession>
<dbReference type="InterPro" id="IPR015590">
    <property type="entry name" value="Aldehyde_DH_dom"/>
</dbReference>
<dbReference type="EMBL" id="BMGP01000006">
    <property type="protein sequence ID" value="GGF35178.1"/>
    <property type="molecule type" value="Genomic_DNA"/>
</dbReference>
<comment type="caution">
    <text evidence="3">The sequence shown here is derived from an EMBL/GenBank/DDBJ whole genome shotgun (WGS) entry which is preliminary data.</text>
</comment>
<dbReference type="InterPro" id="IPR016162">
    <property type="entry name" value="Ald_DH_N"/>
</dbReference>